<accession>A0ABQ5CTN3</accession>
<reference evidence="1" key="2">
    <citation type="submission" date="2022-01" db="EMBL/GenBank/DDBJ databases">
        <authorList>
            <person name="Yamashiro T."/>
            <person name="Shiraishi A."/>
            <person name="Satake H."/>
            <person name="Nakayama K."/>
        </authorList>
    </citation>
    <scope>NUCLEOTIDE SEQUENCE</scope>
</reference>
<gene>
    <name evidence="1" type="ORF">Tco_0908474</name>
</gene>
<dbReference type="Proteomes" id="UP001151760">
    <property type="component" value="Unassembled WGS sequence"/>
</dbReference>
<dbReference type="EMBL" id="BQNB010014440">
    <property type="protein sequence ID" value="GJT28199.1"/>
    <property type="molecule type" value="Genomic_DNA"/>
</dbReference>
<evidence type="ECO:0000313" key="1">
    <source>
        <dbReference type="EMBL" id="GJT28199.1"/>
    </source>
</evidence>
<proteinExistence type="predicted"/>
<evidence type="ECO:0000313" key="2">
    <source>
        <dbReference type="Proteomes" id="UP001151760"/>
    </source>
</evidence>
<keyword evidence="2" id="KW-1185">Reference proteome</keyword>
<name>A0ABQ5CTN3_9ASTR</name>
<protein>
    <submittedName>
        <fullName evidence="1">Uncharacterized protein</fullName>
    </submittedName>
</protein>
<reference evidence="1" key="1">
    <citation type="journal article" date="2022" name="Int. J. Mol. Sci.">
        <title>Draft Genome of Tanacetum Coccineum: Genomic Comparison of Closely Related Tanacetum-Family Plants.</title>
        <authorList>
            <person name="Yamashiro T."/>
            <person name="Shiraishi A."/>
            <person name="Nakayama K."/>
            <person name="Satake H."/>
        </authorList>
    </citation>
    <scope>NUCLEOTIDE SEQUENCE</scope>
</reference>
<comment type="caution">
    <text evidence="1">The sequence shown here is derived from an EMBL/GenBank/DDBJ whole genome shotgun (WGS) entry which is preliminary data.</text>
</comment>
<organism evidence="1 2">
    <name type="scientific">Tanacetum coccineum</name>
    <dbReference type="NCBI Taxonomy" id="301880"/>
    <lineage>
        <taxon>Eukaryota</taxon>
        <taxon>Viridiplantae</taxon>
        <taxon>Streptophyta</taxon>
        <taxon>Embryophyta</taxon>
        <taxon>Tracheophyta</taxon>
        <taxon>Spermatophyta</taxon>
        <taxon>Magnoliopsida</taxon>
        <taxon>eudicotyledons</taxon>
        <taxon>Gunneridae</taxon>
        <taxon>Pentapetalae</taxon>
        <taxon>asterids</taxon>
        <taxon>campanulids</taxon>
        <taxon>Asterales</taxon>
        <taxon>Asteraceae</taxon>
        <taxon>Asteroideae</taxon>
        <taxon>Anthemideae</taxon>
        <taxon>Anthemidinae</taxon>
        <taxon>Tanacetum</taxon>
    </lineage>
</organism>
<sequence length="91" mass="10080">MPTVSLACSGLLSSSKADSDRGVIGLAISLPLYLVDALDLVEDDCFDDGSYGLEILVLDNKHMDMFKQQQQVLMERQRSCDMRLYPSHVVA</sequence>